<dbReference type="Proteomes" id="UP000003793">
    <property type="component" value="Unassembled WGS sequence"/>
</dbReference>
<dbReference type="EMBL" id="ABVR01000033">
    <property type="protein sequence ID" value="EEG91236.1"/>
    <property type="molecule type" value="Genomic_DNA"/>
</dbReference>
<gene>
    <name evidence="1" type="ORF">COPCOM_00493</name>
</gene>
<evidence type="ECO:0000313" key="2">
    <source>
        <dbReference type="Proteomes" id="UP000003793"/>
    </source>
</evidence>
<proteinExistence type="predicted"/>
<accession>C0B5S2</accession>
<dbReference type="HOGENOM" id="CLU_3288066_0_0_9"/>
<dbReference type="AlphaFoldDB" id="C0B5S2"/>
<organism evidence="1 2">
    <name type="scientific">Coprococcus comes ATCC 27758</name>
    <dbReference type="NCBI Taxonomy" id="470146"/>
    <lineage>
        <taxon>Bacteria</taxon>
        <taxon>Bacillati</taxon>
        <taxon>Bacillota</taxon>
        <taxon>Clostridia</taxon>
        <taxon>Lachnospirales</taxon>
        <taxon>Lachnospiraceae</taxon>
        <taxon>Coprococcus</taxon>
    </lineage>
</organism>
<protein>
    <submittedName>
        <fullName evidence="1">Uncharacterized protein</fullName>
    </submittedName>
</protein>
<name>C0B5S2_9FIRM</name>
<comment type="caution">
    <text evidence="1">The sequence shown here is derived from an EMBL/GenBank/DDBJ whole genome shotgun (WGS) entry which is preliminary data.</text>
</comment>
<reference evidence="1 2" key="1">
    <citation type="submission" date="2009-02" db="EMBL/GenBank/DDBJ databases">
        <authorList>
            <person name="Fulton L."/>
            <person name="Clifton S."/>
            <person name="Fulton B."/>
            <person name="Xu J."/>
            <person name="Minx P."/>
            <person name="Pepin K.H."/>
            <person name="Johnson M."/>
            <person name="Bhonagiri V."/>
            <person name="Nash W.E."/>
            <person name="Mardis E.R."/>
            <person name="Wilson R.K."/>
        </authorList>
    </citation>
    <scope>NUCLEOTIDE SEQUENCE [LARGE SCALE GENOMIC DNA]</scope>
    <source>
        <strain evidence="1 2">ATCC 27758</strain>
    </source>
</reference>
<reference evidence="1 2" key="2">
    <citation type="submission" date="2009-03" db="EMBL/GenBank/DDBJ databases">
        <title>Draft genome sequence of Coprococcus comes (ATCC 27758).</title>
        <authorList>
            <person name="Sudarsanam P."/>
            <person name="Ley R."/>
            <person name="Guruge J."/>
            <person name="Turnbaugh P.J."/>
            <person name="Mahowald M."/>
            <person name="Liep D."/>
            <person name="Gordon J."/>
        </authorList>
    </citation>
    <scope>NUCLEOTIDE SEQUENCE [LARGE SCALE GENOMIC DNA]</scope>
    <source>
        <strain evidence="1 2">ATCC 27758</strain>
    </source>
</reference>
<evidence type="ECO:0000313" key="1">
    <source>
        <dbReference type="EMBL" id="EEG91236.1"/>
    </source>
</evidence>
<sequence length="40" mass="4475">MLCTLAILIIIVCIPQKSTKNQKSVSLQEILRDTLLSFTV</sequence>